<dbReference type="PANTHER" id="PTHR33070:SF129">
    <property type="entry name" value="DUF241 DOMAIN PROTEIN"/>
    <property type="match status" value="1"/>
</dbReference>
<dbReference type="InterPro" id="IPR043502">
    <property type="entry name" value="DNA/RNA_pol_sf"/>
</dbReference>
<sequence length="743" mass="83399">MAASPVNQNSIHHFRSNSFPTTENPLISEFNDQLSRLRCSEKTSSLSTSLSQKLIGLQDLHDCVDNLLLLPVAQALAKEQHEKWFNELLDGSLRLLDVCGIARDALSQTKECTHELQSTLRRRQGCKMELSREVEKYFASRKVVKKAMQKALKGMQTKLNSKKNEDLAMVSMLKELEAVTLMVFESLLTFIAGSKVAIKIKQLLNQKGILHQLICPKTPEQNGVAECKNRHIMPIVRCLLCGMHVPKSYWHMFVLTAVYLMNRTPSRVLHGTAPLQFLKLDCALFQILPHMLGCTCFVQNRSPTCTKLDNKFIRCIFLGYSIMSKAYRCYDPVSCHLFHSLEVTFFEDIPFYGTHSPLQVFNSSPSTEDTFPLSRPVPIFDFMVPESHFPPAPTSHPPLQVYTCLPRSSLPDSPLAPGSGMSSTPLVSTQSPPTSRYPSRVRQPFSRFGWFCSTNHLISQYISYLGLSDSYHAFIGTMDSVSIPRSVSAALQDPKWVTAMQAERMHYKLIRHGSLFPCLLIPGKDFGATFALVVKLTSVHLLVSLAASHSWPLHQLDVKNAFLHGNLLETIYMDPPLGFRAETGVCWEGIAHVKQSLGKVFDVKDLGALKYFLGIEVARSRHGISLSQRKYTLDLLQDTVSVISQFMHAPRSFHLDAVHHILRYIKTSPSLCLFYSAGHQSGLSCFTDANYARSQTDRHSTTGLSTFYGNHLISWKSKKQAVVSRSSAEAEYRAMAQGTCEIL</sequence>
<dbReference type="InterPro" id="IPR012337">
    <property type="entry name" value="RNaseH-like_sf"/>
</dbReference>
<name>A0A2N9GIP8_FAGSY</name>
<dbReference type="GO" id="GO:0003676">
    <property type="term" value="F:nucleic acid binding"/>
    <property type="evidence" value="ECO:0007669"/>
    <property type="project" value="InterPro"/>
</dbReference>
<dbReference type="InterPro" id="IPR036397">
    <property type="entry name" value="RNaseH_sf"/>
</dbReference>
<dbReference type="Pfam" id="PF25597">
    <property type="entry name" value="SH3_retrovirus"/>
    <property type="match status" value="1"/>
</dbReference>
<dbReference type="GO" id="GO:0048364">
    <property type="term" value="P:root development"/>
    <property type="evidence" value="ECO:0007669"/>
    <property type="project" value="InterPro"/>
</dbReference>
<feature type="compositionally biased region" description="Polar residues" evidence="1">
    <location>
        <begin position="420"/>
        <end position="437"/>
    </location>
</feature>
<accession>A0A2N9GIP8</accession>
<dbReference type="InterPro" id="IPR004320">
    <property type="entry name" value="BPS1_pln"/>
</dbReference>
<gene>
    <name evidence="3" type="ORF">FSB_LOCUS26946</name>
</gene>
<dbReference type="InterPro" id="IPR057670">
    <property type="entry name" value="SH3_retrovirus"/>
</dbReference>
<dbReference type="PANTHER" id="PTHR33070">
    <property type="entry name" value="OS06G0725500 PROTEIN"/>
    <property type="match status" value="1"/>
</dbReference>
<protein>
    <recommendedName>
        <fullName evidence="2">Integrase catalytic domain-containing protein</fullName>
    </recommendedName>
</protein>
<organism evidence="3">
    <name type="scientific">Fagus sylvatica</name>
    <name type="common">Beechnut</name>
    <dbReference type="NCBI Taxonomy" id="28930"/>
    <lineage>
        <taxon>Eukaryota</taxon>
        <taxon>Viridiplantae</taxon>
        <taxon>Streptophyta</taxon>
        <taxon>Embryophyta</taxon>
        <taxon>Tracheophyta</taxon>
        <taxon>Spermatophyta</taxon>
        <taxon>Magnoliopsida</taxon>
        <taxon>eudicotyledons</taxon>
        <taxon>Gunneridae</taxon>
        <taxon>Pentapetalae</taxon>
        <taxon>rosids</taxon>
        <taxon>fabids</taxon>
        <taxon>Fagales</taxon>
        <taxon>Fagaceae</taxon>
        <taxon>Fagus</taxon>
    </lineage>
</organism>
<dbReference type="InterPro" id="IPR013103">
    <property type="entry name" value="RVT_2"/>
</dbReference>
<dbReference type="CDD" id="cd09272">
    <property type="entry name" value="RNase_HI_RT_Ty1"/>
    <property type="match status" value="1"/>
</dbReference>
<feature type="region of interest" description="Disordered" evidence="1">
    <location>
        <begin position="412"/>
        <end position="438"/>
    </location>
</feature>
<evidence type="ECO:0000256" key="1">
    <source>
        <dbReference type="SAM" id="MobiDB-lite"/>
    </source>
</evidence>
<dbReference type="EMBL" id="OIVN01001931">
    <property type="protein sequence ID" value="SPC99064.1"/>
    <property type="molecule type" value="Genomic_DNA"/>
</dbReference>
<dbReference type="Pfam" id="PF03087">
    <property type="entry name" value="BPS1"/>
    <property type="match status" value="1"/>
</dbReference>
<reference evidence="3" key="1">
    <citation type="submission" date="2018-02" db="EMBL/GenBank/DDBJ databases">
        <authorList>
            <person name="Cohen D.B."/>
            <person name="Kent A.D."/>
        </authorList>
    </citation>
    <scope>NUCLEOTIDE SEQUENCE</scope>
</reference>
<dbReference type="SUPFAM" id="SSF56672">
    <property type="entry name" value="DNA/RNA polymerases"/>
    <property type="match status" value="1"/>
</dbReference>
<proteinExistence type="predicted"/>
<dbReference type="InterPro" id="IPR001584">
    <property type="entry name" value="Integrase_cat-core"/>
</dbReference>
<feature type="domain" description="Integrase catalytic" evidence="2">
    <location>
        <begin position="190"/>
        <end position="282"/>
    </location>
</feature>
<dbReference type="SUPFAM" id="SSF53098">
    <property type="entry name" value="Ribonuclease H-like"/>
    <property type="match status" value="1"/>
</dbReference>
<dbReference type="PROSITE" id="PS50994">
    <property type="entry name" value="INTEGRASE"/>
    <property type="match status" value="1"/>
</dbReference>
<dbReference type="AlphaFoldDB" id="A0A2N9GIP8"/>
<evidence type="ECO:0000259" key="2">
    <source>
        <dbReference type="PROSITE" id="PS50994"/>
    </source>
</evidence>
<dbReference type="GO" id="GO:0048367">
    <property type="term" value="P:shoot system development"/>
    <property type="evidence" value="ECO:0007669"/>
    <property type="project" value="InterPro"/>
</dbReference>
<dbReference type="GO" id="GO:0015074">
    <property type="term" value="P:DNA integration"/>
    <property type="evidence" value="ECO:0007669"/>
    <property type="project" value="InterPro"/>
</dbReference>
<evidence type="ECO:0000313" key="3">
    <source>
        <dbReference type="EMBL" id="SPC99064.1"/>
    </source>
</evidence>
<dbReference type="Gene3D" id="3.30.420.10">
    <property type="entry name" value="Ribonuclease H-like superfamily/Ribonuclease H"/>
    <property type="match status" value="1"/>
</dbReference>
<dbReference type="Pfam" id="PF07727">
    <property type="entry name" value="RVT_2"/>
    <property type="match status" value="1"/>
</dbReference>